<reference evidence="2 3" key="1">
    <citation type="journal article" date="2018" name="Cell">
        <title>The Chara Genome: Secondary Complexity and Implications for Plant Terrestrialization.</title>
        <authorList>
            <person name="Nishiyama T."/>
            <person name="Sakayama H."/>
            <person name="Vries J.D."/>
            <person name="Buschmann H."/>
            <person name="Saint-Marcoux D."/>
            <person name="Ullrich K.K."/>
            <person name="Haas F.B."/>
            <person name="Vanderstraeten L."/>
            <person name="Becker D."/>
            <person name="Lang D."/>
            <person name="Vosolsobe S."/>
            <person name="Rombauts S."/>
            <person name="Wilhelmsson P.K.I."/>
            <person name="Janitza P."/>
            <person name="Kern R."/>
            <person name="Heyl A."/>
            <person name="Rumpler F."/>
            <person name="Villalobos L.I.A.C."/>
            <person name="Clay J.M."/>
            <person name="Skokan R."/>
            <person name="Toyoda A."/>
            <person name="Suzuki Y."/>
            <person name="Kagoshima H."/>
            <person name="Schijlen E."/>
            <person name="Tajeshwar N."/>
            <person name="Catarino B."/>
            <person name="Hetherington A.J."/>
            <person name="Saltykova A."/>
            <person name="Bonnot C."/>
            <person name="Breuninger H."/>
            <person name="Symeonidi A."/>
            <person name="Radhakrishnan G.V."/>
            <person name="Van Nieuwerburgh F."/>
            <person name="Deforce D."/>
            <person name="Chang C."/>
            <person name="Karol K.G."/>
            <person name="Hedrich R."/>
            <person name="Ulvskov P."/>
            <person name="Glockner G."/>
            <person name="Delwiche C.F."/>
            <person name="Petrasek J."/>
            <person name="Van de Peer Y."/>
            <person name="Friml J."/>
            <person name="Beilby M."/>
            <person name="Dolan L."/>
            <person name="Kohara Y."/>
            <person name="Sugano S."/>
            <person name="Fujiyama A."/>
            <person name="Delaux P.-M."/>
            <person name="Quint M."/>
            <person name="TheiBen G."/>
            <person name="Hagemann M."/>
            <person name="Harholt J."/>
            <person name="Dunand C."/>
            <person name="Zachgo S."/>
            <person name="Langdale J."/>
            <person name="Maumus F."/>
            <person name="Straeten D.V.D."/>
            <person name="Gould S.B."/>
            <person name="Rensing S.A."/>
        </authorList>
    </citation>
    <scope>NUCLEOTIDE SEQUENCE [LARGE SCALE GENOMIC DNA]</scope>
    <source>
        <strain evidence="2 3">S276</strain>
    </source>
</reference>
<dbReference type="Proteomes" id="UP000265515">
    <property type="component" value="Unassembled WGS sequence"/>
</dbReference>
<feature type="region of interest" description="Disordered" evidence="1">
    <location>
        <begin position="192"/>
        <end position="220"/>
    </location>
</feature>
<evidence type="ECO:0000256" key="1">
    <source>
        <dbReference type="SAM" id="MobiDB-lite"/>
    </source>
</evidence>
<dbReference type="AlphaFoldDB" id="A0A388M7N4"/>
<dbReference type="Gramene" id="GBG90581">
    <property type="protein sequence ID" value="GBG90581"/>
    <property type="gene ID" value="CBR_g50924"/>
</dbReference>
<evidence type="ECO:0000313" key="2">
    <source>
        <dbReference type="EMBL" id="GBG90581.1"/>
    </source>
</evidence>
<proteinExistence type="predicted"/>
<sequence>MAPCQNSNRVIAFDCKGEFLVLKIVTKGRNKESEEEMQKASVSVQRPRKHTPIAAVDESAAVEESEEEVQTASVSVKRPRTHTALAVVDESAAVISKTRVMEVMEKEAKKADYGKPECEKRIEEAVANLELKWRKAVNEMRKEHAASLQKLEKELELKRMKAVKELREEHTQRVQTLEGEVRNLKAEIAAMADQRNGESNPEIQNRTCMGGTWQEQERRE</sequence>
<dbReference type="EMBL" id="BFEA01000822">
    <property type="protein sequence ID" value="GBG90581.1"/>
    <property type="molecule type" value="Genomic_DNA"/>
</dbReference>
<keyword evidence="3" id="KW-1185">Reference proteome</keyword>
<feature type="compositionally biased region" description="Polar residues" evidence="1">
    <location>
        <begin position="197"/>
        <end position="207"/>
    </location>
</feature>
<feature type="region of interest" description="Disordered" evidence="1">
    <location>
        <begin position="30"/>
        <end position="51"/>
    </location>
</feature>
<evidence type="ECO:0000313" key="3">
    <source>
        <dbReference type="Proteomes" id="UP000265515"/>
    </source>
</evidence>
<protein>
    <submittedName>
        <fullName evidence="2">Uncharacterized protein</fullName>
    </submittedName>
</protein>
<accession>A0A388M7N4</accession>
<gene>
    <name evidence="2" type="ORF">CBR_g50924</name>
</gene>
<comment type="caution">
    <text evidence="2">The sequence shown here is derived from an EMBL/GenBank/DDBJ whole genome shotgun (WGS) entry which is preliminary data.</text>
</comment>
<name>A0A388M7N4_CHABU</name>
<organism evidence="2 3">
    <name type="scientific">Chara braunii</name>
    <name type="common">Braun's stonewort</name>
    <dbReference type="NCBI Taxonomy" id="69332"/>
    <lineage>
        <taxon>Eukaryota</taxon>
        <taxon>Viridiplantae</taxon>
        <taxon>Streptophyta</taxon>
        <taxon>Charophyceae</taxon>
        <taxon>Charales</taxon>
        <taxon>Characeae</taxon>
        <taxon>Chara</taxon>
    </lineage>
</organism>
<feature type="non-terminal residue" evidence="2">
    <location>
        <position position="220"/>
    </location>
</feature>